<comment type="cofactor">
    <cofactor evidence="1">
        <name>pyridoxal 5'-phosphate</name>
        <dbReference type="ChEBI" id="CHEBI:597326"/>
    </cofactor>
</comment>
<accession>A0A3B0BEJ2</accession>
<dbReference type="GO" id="GO:0008483">
    <property type="term" value="F:transaminase activity"/>
    <property type="evidence" value="ECO:0007669"/>
    <property type="project" value="UniProtKB-KW"/>
</dbReference>
<name>A0A3B0BEJ2_9ACTN</name>
<dbReference type="EMBL" id="RBAM01000008">
    <property type="protein sequence ID" value="RKN70426.1"/>
    <property type="molecule type" value="Genomic_DNA"/>
</dbReference>
<keyword evidence="3" id="KW-0663">Pyridoxal phosphate</keyword>
<dbReference type="Pfam" id="PF01212">
    <property type="entry name" value="Beta_elim_lyase"/>
    <property type="match status" value="1"/>
</dbReference>
<keyword evidence="7" id="KW-0032">Aminotransferase</keyword>
<evidence type="ECO:0000313" key="7">
    <source>
        <dbReference type="EMBL" id="RKN70426.1"/>
    </source>
</evidence>
<evidence type="ECO:0000256" key="3">
    <source>
        <dbReference type="ARBA" id="ARBA00022898"/>
    </source>
</evidence>
<dbReference type="InterPro" id="IPR015421">
    <property type="entry name" value="PyrdxlP-dep_Trfase_major"/>
</dbReference>
<dbReference type="InterPro" id="IPR015424">
    <property type="entry name" value="PyrdxlP-dep_Trfase"/>
</dbReference>
<dbReference type="InterPro" id="IPR001597">
    <property type="entry name" value="ArAA_b-elim_lyase/Thr_aldolase"/>
</dbReference>
<dbReference type="GO" id="GO:0008732">
    <property type="term" value="F:L-allo-threonine aldolase activity"/>
    <property type="evidence" value="ECO:0007669"/>
    <property type="project" value="TreeGrafter"/>
</dbReference>
<evidence type="ECO:0000256" key="2">
    <source>
        <dbReference type="ARBA" id="ARBA00006966"/>
    </source>
</evidence>
<dbReference type="PANTHER" id="PTHR48097">
    <property type="entry name" value="L-THREONINE ALDOLASE-RELATED"/>
    <property type="match status" value="1"/>
</dbReference>
<evidence type="ECO:0000256" key="4">
    <source>
        <dbReference type="ARBA" id="ARBA00023239"/>
    </source>
</evidence>
<dbReference type="FunFam" id="3.40.640.10:FF:000030">
    <property type="entry name" value="Low-specificity L-threonine aldolase"/>
    <property type="match status" value="1"/>
</dbReference>
<dbReference type="Proteomes" id="UP000270343">
    <property type="component" value="Unassembled WGS sequence"/>
</dbReference>
<sequence>MSMHVSTPQRPRIDLYSDTITLPTAAMRTFMAEAPIGDEQKGEDPSVNELTAMAAELLGKEAAVFLPSGTMCNEIALAVHSRPGDEILADATAHIINYEVGGPAALSGINVRALEGERGVFTAEQFRAAIRTASRYAPATTGVVIEQTSNAGGGTVWPLERIEEITSIARERGMWTHMDGARLLNASVASGIPARTYADHFDSVFIDLSKGLGAPVGGILAGTKEFIDSAWRLKQRWGGAMRQAGVIASAGVYALRHHVDRLAEDHANARLLATELAKIEGLEIHPEHVETNIVLFDVSATGLTAAEFAERTIKDHGIRVSVFGPTTVRVVTHLNVTTEQIPEAVEAIAKVTTSGRAAA</sequence>
<dbReference type="AlphaFoldDB" id="A0A3B0BEJ2"/>
<dbReference type="SUPFAM" id="SSF53383">
    <property type="entry name" value="PLP-dependent transferases"/>
    <property type="match status" value="1"/>
</dbReference>
<evidence type="ECO:0000259" key="6">
    <source>
        <dbReference type="Pfam" id="PF01212"/>
    </source>
</evidence>
<evidence type="ECO:0000256" key="1">
    <source>
        <dbReference type="ARBA" id="ARBA00001933"/>
    </source>
</evidence>
<dbReference type="NCBIfam" id="NF041359">
    <property type="entry name" value="GntG_guanitoxin"/>
    <property type="match status" value="1"/>
</dbReference>
<dbReference type="GO" id="GO:0006567">
    <property type="term" value="P:L-threonine catabolic process"/>
    <property type="evidence" value="ECO:0007669"/>
    <property type="project" value="TreeGrafter"/>
</dbReference>
<dbReference type="PIRSF" id="PIRSF017617">
    <property type="entry name" value="Thr_aldolase"/>
    <property type="match status" value="1"/>
</dbReference>
<keyword evidence="7" id="KW-0808">Transferase</keyword>
<dbReference type="GO" id="GO:0006545">
    <property type="term" value="P:glycine biosynthetic process"/>
    <property type="evidence" value="ECO:0007669"/>
    <property type="project" value="TreeGrafter"/>
</dbReference>
<dbReference type="PANTHER" id="PTHR48097:SF9">
    <property type="entry name" value="L-THREONINE ALDOLASE"/>
    <property type="match status" value="1"/>
</dbReference>
<proteinExistence type="inferred from homology"/>
<dbReference type="InterPro" id="IPR023603">
    <property type="entry name" value="Low_specificity_L-TA-like"/>
</dbReference>
<dbReference type="Gene3D" id="3.40.640.10">
    <property type="entry name" value="Type I PLP-dependent aspartate aminotransferase-like (Major domain)"/>
    <property type="match status" value="1"/>
</dbReference>
<evidence type="ECO:0000256" key="5">
    <source>
        <dbReference type="PIRSR" id="PIRSR017617-1"/>
    </source>
</evidence>
<gene>
    <name evidence="7" type="ORF">D7231_21440</name>
</gene>
<dbReference type="FunFam" id="3.90.1150.10:FF:000041">
    <property type="entry name" value="Low-specificity L-threonine aldolase"/>
    <property type="match status" value="1"/>
</dbReference>
<dbReference type="InterPro" id="IPR015422">
    <property type="entry name" value="PyrdxlP-dep_Trfase_small"/>
</dbReference>
<dbReference type="GO" id="GO:0005829">
    <property type="term" value="C:cytosol"/>
    <property type="evidence" value="ECO:0007669"/>
    <property type="project" value="TreeGrafter"/>
</dbReference>
<dbReference type="Gene3D" id="3.90.1150.10">
    <property type="entry name" value="Aspartate Aminotransferase, domain 1"/>
    <property type="match status" value="1"/>
</dbReference>
<reference evidence="7 8" key="1">
    <citation type="journal article" date="2015" name="Antonie Van Leeuwenhoek">
        <title>Streptomyces klenkii sp. nov., isolated from deep marine sediment.</title>
        <authorList>
            <person name="Veyisoglu A."/>
            <person name="Sahin N."/>
        </authorList>
    </citation>
    <scope>NUCLEOTIDE SEQUENCE [LARGE SCALE GENOMIC DNA]</scope>
    <source>
        <strain evidence="7 8">KCTC 29202</strain>
    </source>
</reference>
<feature type="modified residue" description="N6-(pyridoxal phosphate)lysine" evidence="5">
    <location>
        <position position="210"/>
    </location>
</feature>
<comment type="similarity">
    <text evidence="2">Belongs to the threonine aldolase family.</text>
</comment>
<organism evidence="7 8">
    <name type="scientific">Streptomyces klenkii</name>
    <dbReference type="NCBI Taxonomy" id="1420899"/>
    <lineage>
        <taxon>Bacteria</taxon>
        <taxon>Bacillati</taxon>
        <taxon>Actinomycetota</taxon>
        <taxon>Actinomycetes</taxon>
        <taxon>Kitasatosporales</taxon>
        <taxon>Streptomycetaceae</taxon>
        <taxon>Streptomyces</taxon>
    </lineage>
</organism>
<feature type="domain" description="Aromatic amino acid beta-eliminating lyase/threonine aldolase" evidence="6">
    <location>
        <begin position="14"/>
        <end position="297"/>
    </location>
</feature>
<evidence type="ECO:0000313" key="8">
    <source>
        <dbReference type="Proteomes" id="UP000270343"/>
    </source>
</evidence>
<keyword evidence="8" id="KW-1185">Reference proteome</keyword>
<protein>
    <submittedName>
        <fullName evidence="7">Aminotransferase class I/II-fold pyridoxal phosphate-dependent enzyme</fullName>
    </submittedName>
</protein>
<dbReference type="OrthoDB" id="9774495at2"/>
<keyword evidence="4" id="KW-0456">Lyase</keyword>
<comment type="caution">
    <text evidence="7">The sequence shown here is derived from an EMBL/GenBank/DDBJ whole genome shotgun (WGS) entry which is preliminary data.</text>
</comment>